<dbReference type="InterPro" id="IPR000719">
    <property type="entry name" value="Prot_kinase_dom"/>
</dbReference>
<dbReference type="GO" id="GO:0004674">
    <property type="term" value="F:protein serine/threonine kinase activity"/>
    <property type="evidence" value="ECO:0007669"/>
    <property type="project" value="UniProtKB-KW"/>
</dbReference>
<dbReference type="Gene3D" id="3.30.200.20">
    <property type="entry name" value="Phosphorylase Kinase, domain 1"/>
    <property type="match status" value="1"/>
</dbReference>
<protein>
    <recommendedName>
        <fullName evidence="20">Cysteine-rich receptor-like protein kinase 10</fullName>
    </recommendedName>
</protein>
<dbReference type="Gene3D" id="1.10.510.10">
    <property type="entry name" value="Transferase(Phosphotransferase) domain 1"/>
    <property type="match status" value="1"/>
</dbReference>
<dbReference type="FunFam" id="3.30.200.20:FF:000142">
    <property type="entry name" value="Cysteine-rich receptor-like protein kinase 10"/>
    <property type="match status" value="1"/>
</dbReference>
<keyword evidence="8" id="KW-0418">Kinase</keyword>
<gene>
    <name evidence="18" type="ORF">KFK09_021087</name>
</gene>
<feature type="domain" description="Gnk2-homologous" evidence="17">
    <location>
        <begin position="136"/>
        <end position="238"/>
    </location>
</feature>
<dbReference type="Proteomes" id="UP000829196">
    <property type="component" value="Unassembled WGS sequence"/>
</dbReference>
<dbReference type="GO" id="GO:0006950">
    <property type="term" value="P:response to stress"/>
    <property type="evidence" value="ECO:0007669"/>
    <property type="project" value="UniProtKB-ARBA"/>
</dbReference>
<dbReference type="PANTHER" id="PTHR27002:SF181">
    <property type="entry name" value="RECEPTOR-LIKE SERINE_THREONINE-PROTEIN KINASE"/>
    <property type="match status" value="1"/>
</dbReference>
<dbReference type="InterPro" id="IPR008271">
    <property type="entry name" value="Ser/Thr_kinase_AS"/>
</dbReference>
<dbReference type="PROSITE" id="PS50011">
    <property type="entry name" value="PROTEIN_KINASE_DOM"/>
    <property type="match status" value="1"/>
</dbReference>
<dbReference type="SMR" id="A0A8T3AN79"/>
<dbReference type="CDD" id="cd14066">
    <property type="entry name" value="STKc_IRAK"/>
    <property type="match status" value="1"/>
</dbReference>
<keyword evidence="7" id="KW-0547">Nucleotide-binding</keyword>
<dbReference type="AlphaFoldDB" id="A0A8T3AN79"/>
<keyword evidence="4 14" id="KW-0812">Transmembrane</keyword>
<keyword evidence="19" id="KW-1185">Reference proteome</keyword>
<evidence type="ECO:0000256" key="4">
    <source>
        <dbReference type="ARBA" id="ARBA00022692"/>
    </source>
</evidence>
<evidence type="ECO:0000256" key="11">
    <source>
        <dbReference type="ARBA" id="ARBA00023136"/>
    </source>
</evidence>
<dbReference type="InterPro" id="IPR011009">
    <property type="entry name" value="Kinase-like_dom_sf"/>
</dbReference>
<dbReference type="SUPFAM" id="SSF56112">
    <property type="entry name" value="Protein kinase-like (PK-like)"/>
    <property type="match status" value="1"/>
</dbReference>
<keyword evidence="3" id="KW-0808">Transferase</keyword>
<evidence type="ECO:0000256" key="3">
    <source>
        <dbReference type="ARBA" id="ARBA00022679"/>
    </source>
</evidence>
<dbReference type="GO" id="GO:0005524">
    <property type="term" value="F:ATP binding"/>
    <property type="evidence" value="ECO:0007669"/>
    <property type="project" value="UniProtKB-KW"/>
</dbReference>
<evidence type="ECO:0000256" key="6">
    <source>
        <dbReference type="ARBA" id="ARBA00022737"/>
    </source>
</evidence>
<dbReference type="OrthoDB" id="779887at2759"/>
<keyword evidence="11 14" id="KW-0472">Membrane</keyword>
<comment type="caution">
    <text evidence="18">The sequence shown here is derived from an EMBL/GenBank/DDBJ whole genome shotgun (WGS) entry which is preliminary data.</text>
</comment>
<keyword evidence="9" id="KW-0067">ATP-binding</keyword>
<evidence type="ECO:0000313" key="18">
    <source>
        <dbReference type="EMBL" id="KAI0497849.1"/>
    </source>
</evidence>
<dbReference type="PROSITE" id="PS51473">
    <property type="entry name" value="GNK2"/>
    <property type="match status" value="2"/>
</dbReference>
<dbReference type="PANTHER" id="PTHR27002">
    <property type="entry name" value="RECEPTOR-LIKE SERINE/THREONINE-PROTEIN KINASE SD1-8"/>
    <property type="match status" value="1"/>
</dbReference>
<proteinExistence type="predicted"/>
<keyword evidence="10 14" id="KW-1133">Transmembrane helix</keyword>
<evidence type="ECO:0000256" key="5">
    <source>
        <dbReference type="ARBA" id="ARBA00022729"/>
    </source>
</evidence>
<evidence type="ECO:0000256" key="9">
    <source>
        <dbReference type="ARBA" id="ARBA00022840"/>
    </source>
</evidence>
<feature type="chain" id="PRO_5035888036" description="Cysteine-rich receptor-like protein kinase 10" evidence="15">
    <location>
        <begin position="24"/>
        <end position="673"/>
    </location>
</feature>
<reference evidence="18" key="1">
    <citation type="journal article" date="2022" name="Front. Genet.">
        <title>Chromosome-Scale Assembly of the Dendrobium nobile Genome Provides Insights Into the Molecular Mechanism of the Biosynthesis of the Medicinal Active Ingredient of Dendrobium.</title>
        <authorList>
            <person name="Xu Q."/>
            <person name="Niu S.-C."/>
            <person name="Li K.-L."/>
            <person name="Zheng P.-J."/>
            <person name="Zhang X.-J."/>
            <person name="Jia Y."/>
            <person name="Liu Y."/>
            <person name="Niu Y.-X."/>
            <person name="Yu L.-H."/>
            <person name="Chen D.-F."/>
            <person name="Zhang G.-Q."/>
        </authorList>
    </citation>
    <scope>NUCLEOTIDE SEQUENCE</scope>
    <source>
        <tissue evidence="18">Leaf</tissue>
    </source>
</reference>
<evidence type="ECO:0000256" key="10">
    <source>
        <dbReference type="ARBA" id="ARBA00022989"/>
    </source>
</evidence>
<evidence type="ECO:0000313" key="19">
    <source>
        <dbReference type="Proteomes" id="UP000829196"/>
    </source>
</evidence>
<sequence>MALPYSFLFALQILLFLVTGTRSEDIIFTSCGNTNYNAGSAYESNLRSLITKLTEYTWNSSLYSTTTIGSSPDAQVFGLAQCRPDVSAATCIDCLNSSATAAAGAKGCPQSKSAAFRADHCVLRYSDQRFFSIPETSKILTLANIENASNPVVFKQTVNALMVKISTEASTAESRFGEGNANYSKLKDIYGMAWCTQDLSSSDCQQCLDGMAGMLPVDKVGGQVMTVSCITRFETYSFLSVLPPPSTAEEPPRPSPAAVEGGNSGNGKDGQSKGNNTNTTKKVLIIVLPVSFVFTLLFVFLILQYTKRRAPKRLRTSHFVEKEDIRSTESLLFDMDTIRKATNGFSEENKLGEGGYGPVYKGLLEDGQHIAVKRLSRTSTQGFVEMKNEVALVAKLQHKNLVRLLGCCLEENEKILVYEYLPKTSLDKYLFDSMERSQFDWGTRYKIIEGIGRGLLYLHEDSRLKIIHRDLKASNILLDNSMRPKISDFGLARLIHIDQTQQNTNRIAGTFGYMAPEYVMNGLFSTKSDVFSYGVLILEIITGRRNGIFADMGHHLDLLGYVWKYWNEGTATALQVVDQCLGHEFQPQEVLRCLHIGLLCVQEDSLLRPSMNSVMVMIISHSTTIPIPSSPPFYMIGRDSELSAQKSEQNVYEKENLRAVSANSVTITDLEAR</sequence>
<accession>A0A8T3AN79</accession>
<evidence type="ECO:0000256" key="1">
    <source>
        <dbReference type="ARBA" id="ARBA00004167"/>
    </source>
</evidence>
<evidence type="ECO:0008006" key="20">
    <source>
        <dbReference type="Google" id="ProtNLM"/>
    </source>
</evidence>
<dbReference type="EMBL" id="JAGYWB010000015">
    <property type="protein sequence ID" value="KAI0497849.1"/>
    <property type="molecule type" value="Genomic_DNA"/>
</dbReference>
<feature type="domain" description="Protein kinase" evidence="16">
    <location>
        <begin position="345"/>
        <end position="598"/>
    </location>
</feature>
<evidence type="ECO:0000256" key="8">
    <source>
        <dbReference type="ARBA" id="ARBA00022777"/>
    </source>
</evidence>
<feature type="domain" description="Gnk2-homologous" evidence="17">
    <location>
        <begin position="24"/>
        <end position="130"/>
    </location>
</feature>
<evidence type="ECO:0000259" key="16">
    <source>
        <dbReference type="PROSITE" id="PS50011"/>
    </source>
</evidence>
<dbReference type="SMART" id="SM00220">
    <property type="entry name" value="S_TKc"/>
    <property type="match status" value="1"/>
</dbReference>
<evidence type="ECO:0000256" key="13">
    <source>
        <dbReference type="SAM" id="MobiDB-lite"/>
    </source>
</evidence>
<dbReference type="GO" id="GO:0005886">
    <property type="term" value="C:plasma membrane"/>
    <property type="evidence" value="ECO:0007669"/>
    <property type="project" value="TreeGrafter"/>
</dbReference>
<dbReference type="PROSITE" id="PS00108">
    <property type="entry name" value="PROTEIN_KINASE_ST"/>
    <property type="match status" value="1"/>
</dbReference>
<dbReference type="Pfam" id="PF01657">
    <property type="entry name" value="Stress-antifung"/>
    <property type="match status" value="2"/>
</dbReference>
<dbReference type="Pfam" id="PF07714">
    <property type="entry name" value="PK_Tyr_Ser-Thr"/>
    <property type="match status" value="1"/>
</dbReference>
<evidence type="ECO:0000256" key="15">
    <source>
        <dbReference type="SAM" id="SignalP"/>
    </source>
</evidence>
<dbReference type="InterPro" id="IPR001245">
    <property type="entry name" value="Ser-Thr/Tyr_kinase_cat_dom"/>
</dbReference>
<dbReference type="Gene3D" id="3.30.430.20">
    <property type="entry name" value="Gnk2 domain, C-X8-C-X2-C motif"/>
    <property type="match status" value="2"/>
</dbReference>
<dbReference type="FunFam" id="1.10.510.10:FF:000129">
    <property type="entry name" value="cysteine-rich receptor-like protein kinase 10"/>
    <property type="match status" value="1"/>
</dbReference>
<keyword evidence="2" id="KW-0723">Serine/threonine-protein kinase</keyword>
<feature type="signal peptide" evidence="15">
    <location>
        <begin position="1"/>
        <end position="23"/>
    </location>
</feature>
<dbReference type="CDD" id="cd23509">
    <property type="entry name" value="Gnk2-like"/>
    <property type="match status" value="2"/>
</dbReference>
<feature type="transmembrane region" description="Helical" evidence="14">
    <location>
        <begin position="283"/>
        <end position="303"/>
    </location>
</feature>
<organism evidence="18 19">
    <name type="scientific">Dendrobium nobile</name>
    <name type="common">Orchid</name>
    <dbReference type="NCBI Taxonomy" id="94219"/>
    <lineage>
        <taxon>Eukaryota</taxon>
        <taxon>Viridiplantae</taxon>
        <taxon>Streptophyta</taxon>
        <taxon>Embryophyta</taxon>
        <taxon>Tracheophyta</taxon>
        <taxon>Spermatophyta</taxon>
        <taxon>Magnoliopsida</taxon>
        <taxon>Liliopsida</taxon>
        <taxon>Asparagales</taxon>
        <taxon>Orchidaceae</taxon>
        <taxon>Epidendroideae</taxon>
        <taxon>Malaxideae</taxon>
        <taxon>Dendrobiinae</taxon>
        <taxon>Dendrobium</taxon>
    </lineage>
</organism>
<dbReference type="InterPro" id="IPR002902">
    <property type="entry name" value="GNK2"/>
</dbReference>
<keyword evidence="12" id="KW-0325">Glycoprotein</keyword>
<evidence type="ECO:0000259" key="17">
    <source>
        <dbReference type="PROSITE" id="PS51473"/>
    </source>
</evidence>
<comment type="subcellular location">
    <subcellularLocation>
        <location evidence="1">Membrane</location>
        <topology evidence="1">Single-pass membrane protein</topology>
    </subcellularLocation>
</comment>
<evidence type="ECO:0000256" key="7">
    <source>
        <dbReference type="ARBA" id="ARBA00022741"/>
    </source>
</evidence>
<evidence type="ECO:0000256" key="2">
    <source>
        <dbReference type="ARBA" id="ARBA00022527"/>
    </source>
</evidence>
<dbReference type="InterPro" id="IPR038408">
    <property type="entry name" value="GNK2_sf"/>
</dbReference>
<feature type="region of interest" description="Disordered" evidence="13">
    <location>
        <begin position="244"/>
        <end position="275"/>
    </location>
</feature>
<evidence type="ECO:0000256" key="14">
    <source>
        <dbReference type="SAM" id="Phobius"/>
    </source>
</evidence>
<name>A0A8T3AN79_DENNO</name>
<keyword evidence="6" id="KW-0677">Repeat</keyword>
<evidence type="ECO:0000256" key="12">
    <source>
        <dbReference type="ARBA" id="ARBA00023180"/>
    </source>
</evidence>
<keyword evidence="5 15" id="KW-0732">Signal</keyword>